<organism evidence="3 4">
    <name type="scientific">Bradyrhizobium erythrophlei</name>
    <dbReference type="NCBI Taxonomy" id="1437360"/>
    <lineage>
        <taxon>Bacteria</taxon>
        <taxon>Pseudomonadati</taxon>
        <taxon>Pseudomonadota</taxon>
        <taxon>Alphaproteobacteria</taxon>
        <taxon>Hyphomicrobiales</taxon>
        <taxon>Nitrobacteraceae</taxon>
        <taxon>Bradyrhizobium</taxon>
    </lineage>
</organism>
<name>A0A1M7T8P9_9BRAD</name>
<gene>
    <name evidence="3" type="ORF">SAMN05444170_1110</name>
</gene>
<reference evidence="4" key="1">
    <citation type="submission" date="2016-11" db="EMBL/GenBank/DDBJ databases">
        <authorList>
            <person name="Varghese N."/>
            <person name="Submissions S."/>
        </authorList>
    </citation>
    <scope>NUCLEOTIDE SEQUENCE [LARGE SCALE GENOMIC DNA]</scope>
    <source>
        <strain evidence="4">GAS401</strain>
    </source>
</reference>
<dbReference type="CDD" id="cd04179">
    <property type="entry name" value="DPM_DPG-synthase_like"/>
    <property type="match status" value="1"/>
</dbReference>
<dbReference type="AlphaFoldDB" id="A0A1M7T8P9"/>
<feature type="domain" description="Glycosyltransferase 2-like" evidence="2">
    <location>
        <begin position="44"/>
        <end position="196"/>
    </location>
</feature>
<dbReference type="Pfam" id="PF00535">
    <property type="entry name" value="Glycos_transf_2"/>
    <property type="match status" value="1"/>
</dbReference>
<sequence length="345" mass="37642">MSAVSQPKRPEKPRGDLAGMAQALAEFARSEFPQAQPAEPRVAVLVPCFNEEAAVATVVADFQKALPSAAIYVYDNNSTDRTVAVARDAGATVRSERRQGKGHVVRRMFADIDADIYVLVDGDATYDAASVPKMIDMLASEHLDMVVGLRVDQAQAAWRPGHRTGNWLLTSFLAAVFGKAFKDILSGYRVFSRRFVKSFPVLSDGFEIETELSVHALELALPTAEIETPYFARPEGSVSKLNTWRDGFRILSTILKLYRSEKPLGFFTAIGGFIGLVSVSLAIPVFVTYLELGVVPRLPTAVLSMGLMVLAMLSVASGLVLDTVTRGRREMKLLAYLAQAPLEKT</sequence>
<dbReference type="InterPro" id="IPR050256">
    <property type="entry name" value="Glycosyltransferase_2"/>
</dbReference>
<evidence type="ECO:0000313" key="4">
    <source>
        <dbReference type="Proteomes" id="UP000184096"/>
    </source>
</evidence>
<dbReference type="InterPro" id="IPR029044">
    <property type="entry name" value="Nucleotide-diphossugar_trans"/>
</dbReference>
<keyword evidence="1" id="KW-0812">Transmembrane</keyword>
<dbReference type="InterPro" id="IPR001173">
    <property type="entry name" value="Glyco_trans_2-like"/>
</dbReference>
<dbReference type="PANTHER" id="PTHR48090:SF7">
    <property type="entry name" value="RFBJ PROTEIN"/>
    <property type="match status" value="1"/>
</dbReference>
<evidence type="ECO:0000256" key="1">
    <source>
        <dbReference type="SAM" id="Phobius"/>
    </source>
</evidence>
<proteinExistence type="predicted"/>
<keyword evidence="1" id="KW-1133">Transmembrane helix</keyword>
<feature type="transmembrane region" description="Helical" evidence="1">
    <location>
        <begin position="264"/>
        <end position="289"/>
    </location>
</feature>
<keyword evidence="4" id="KW-1185">Reference proteome</keyword>
<keyword evidence="3" id="KW-0808">Transferase</keyword>
<evidence type="ECO:0000313" key="3">
    <source>
        <dbReference type="EMBL" id="SHN67042.1"/>
    </source>
</evidence>
<accession>A0A1M7T8P9</accession>
<dbReference type="EMBL" id="LT670849">
    <property type="protein sequence ID" value="SHN67042.1"/>
    <property type="molecule type" value="Genomic_DNA"/>
</dbReference>
<dbReference type="PANTHER" id="PTHR48090">
    <property type="entry name" value="UNDECAPRENYL-PHOSPHATE 4-DEOXY-4-FORMAMIDO-L-ARABINOSE TRANSFERASE-RELATED"/>
    <property type="match status" value="1"/>
</dbReference>
<dbReference type="GO" id="GO:0016740">
    <property type="term" value="F:transferase activity"/>
    <property type="evidence" value="ECO:0007669"/>
    <property type="project" value="UniProtKB-KW"/>
</dbReference>
<protein>
    <submittedName>
        <fullName evidence="3">Glycosyltransferase involved in cell wall bisynthesis</fullName>
    </submittedName>
</protein>
<evidence type="ECO:0000259" key="2">
    <source>
        <dbReference type="Pfam" id="PF00535"/>
    </source>
</evidence>
<dbReference type="SUPFAM" id="SSF53448">
    <property type="entry name" value="Nucleotide-diphospho-sugar transferases"/>
    <property type="match status" value="1"/>
</dbReference>
<keyword evidence="1" id="KW-0472">Membrane</keyword>
<feature type="transmembrane region" description="Helical" evidence="1">
    <location>
        <begin position="301"/>
        <end position="321"/>
    </location>
</feature>
<dbReference type="Proteomes" id="UP000184096">
    <property type="component" value="Chromosome I"/>
</dbReference>
<dbReference type="Gene3D" id="3.90.550.10">
    <property type="entry name" value="Spore Coat Polysaccharide Biosynthesis Protein SpsA, Chain A"/>
    <property type="match status" value="1"/>
</dbReference>